<name>A0AAX1TV21_9FUSO</name>
<dbReference type="GeneID" id="78455961"/>
<dbReference type="EMBL" id="LS483487">
    <property type="protein sequence ID" value="SQJ02461.1"/>
    <property type="molecule type" value="Genomic_DNA"/>
</dbReference>
<dbReference type="KEGG" id="ful:C4N20_14135"/>
<dbReference type="InterPro" id="IPR013421">
    <property type="entry name" value="CRISPR-assoc_prot_Cas5_HALMA"/>
</dbReference>
<dbReference type="NCBIfam" id="TIGR02592">
    <property type="entry name" value="cas_Cas5h"/>
    <property type="match status" value="1"/>
</dbReference>
<dbReference type="RefSeq" id="WP_005977421.1">
    <property type="nucleotide sequence ID" value="NZ_CABKNW010000002.1"/>
</dbReference>
<protein>
    <submittedName>
        <fullName evidence="2">Uncharacterized protein predicted to be involved in DNA repair (RAMP superfamily)</fullName>
    </submittedName>
</protein>
<dbReference type="Proteomes" id="UP000249008">
    <property type="component" value="Chromosome 1"/>
</dbReference>
<accession>A0AAX1TV21</accession>
<dbReference type="GO" id="GO:0051607">
    <property type="term" value="P:defense response to virus"/>
    <property type="evidence" value="ECO:0007669"/>
    <property type="project" value="UniProtKB-KW"/>
</dbReference>
<sequence>MEILKFTLSGRTAFFKIPEVNSYVYFSYGHIHKVSLLGLLGAVMGYGGYNSQGEKEYPEFYEKLKDIKISIMPKNTNGSFSKKIQFFNNSVGYASNEEGGNLIVKEQWLEDVEWDIFIKIEDTDIHKELKERMQNYNFEYTVYLGKNDHLATINDVEILQGENFLEDESEINSLFMKKSIEGFSEEEELDFLAPEEDEIKYDYKYEEKLPLSLHNISNQYVVETLIFTNKKCILKDKSNFAKVNNQIIEFY</sequence>
<reference evidence="2 3" key="1">
    <citation type="submission" date="2018-06" db="EMBL/GenBank/DDBJ databases">
        <authorList>
            <consortium name="Pathogen Informatics"/>
            <person name="Doyle S."/>
        </authorList>
    </citation>
    <scope>NUCLEOTIDE SEQUENCE [LARGE SCALE GENOMIC DNA]</scope>
    <source>
        <strain evidence="2 3">NCTC12112</strain>
    </source>
</reference>
<keyword evidence="1" id="KW-0051">Antiviral defense</keyword>
<gene>
    <name evidence="2" type="ORF">NCTC12112_01398</name>
</gene>
<dbReference type="AlphaFoldDB" id="A0AAX1TV21"/>
<organism evidence="2 3">
    <name type="scientific">Fusobacterium ulcerans</name>
    <dbReference type="NCBI Taxonomy" id="861"/>
    <lineage>
        <taxon>Bacteria</taxon>
        <taxon>Fusobacteriati</taxon>
        <taxon>Fusobacteriota</taxon>
        <taxon>Fusobacteriia</taxon>
        <taxon>Fusobacteriales</taxon>
        <taxon>Fusobacteriaceae</taxon>
        <taxon>Fusobacterium</taxon>
    </lineage>
</organism>
<dbReference type="InterPro" id="IPR013422">
    <property type="entry name" value="CRISPR-assoc_prot_Cas5_N"/>
</dbReference>
<evidence type="ECO:0000313" key="2">
    <source>
        <dbReference type="EMBL" id="SQJ02461.1"/>
    </source>
</evidence>
<dbReference type="NCBIfam" id="TIGR02593">
    <property type="entry name" value="CRISPR_cas5"/>
    <property type="match status" value="1"/>
</dbReference>
<evidence type="ECO:0000256" key="1">
    <source>
        <dbReference type="ARBA" id="ARBA00023118"/>
    </source>
</evidence>
<proteinExistence type="predicted"/>
<evidence type="ECO:0000313" key="3">
    <source>
        <dbReference type="Proteomes" id="UP000249008"/>
    </source>
</evidence>